<reference evidence="8 9" key="1">
    <citation type="submission" date="2017-01" db="EMBL/GenBank/DDBJ databases">
        <title>Draft genome sequence of Bacillus oleronius.</title>
        <authorList>
            <person name="Allam M."/>
        </authorList>
    </citation>
    <scope>NUCLEOTIDE SEQUENCE [LARGE SCALE GENOMIC DNA]</scope>
    <source>
        <strain evidence="8 9">DSM 9356</strain>
    </source>
</reference>
<dbReference type="PANTHER" id="PTHR33545:SF5">
    <property type="entry name" value="UPF0750 MEMBRANE PROTEIN YITT"/>
    <property type="match status" value="1"/>
</dbReference>
<evidence type="ECO:0000256" key="5">
    <source>
        <dbReference type="ARBA" id="ARBA00023136"/>
    </source>
</evidence>
<keyword evidence="9" id="KW-1185">Reference proteome</keyword>
<evidence type="ECO:0000259" key="7">
    <source>
        <dbReference type="Pfam" id="PF10035"/>
    </source>
</evidence>
<dbReference type="PIRSF" id="PIRSF006483">
    <property type="entry name" value="Membrane_protein_YitT"/>
    <property type="match status" value="1"/>
</dbReference>
<keyword evidence="4 6" id="KW-1133">Transmembrane helix</keyword>
<evidence type="ECO:0000256" key="6">
    <source>
        <dbReference type="SAM" id="Phobius"/>
    </source>
</evidence>
<comment type="caution">
    <text evidence="8">The sequence shown here is derived from an EMBL/GenBank/DDBJ whole genome shotgun (WGS) entry which is preliminary data.</text>
</comment>
<keyword evidence="2" id="KW-1003">Cell membrane</keyword>
<comment type="subcellular location">
    <subcellularLocation>
        <location evidence="1">Cell membrane</location>
        <topology evidence="1">Multi-pass membrane protein</topology>
    </subcellularLocation>
</comment>
<dbReference type="InterPro" id="IPR019264">
    <property type="entry name" value="DUF2179"/>
</dbReference>
<dbReference type="CDD" id="cd16380">
    <property type="entry name" value="YitT_C"/>
    <property type="match status" value="1"/>
</dbReference>
<dbReference type="InterPro" id="IPR015867">
    <property type="entry name" value="N-reg_PII/ATP_PRibTrfase_C"/>
</dbReference>
<sequence>MNRIITIIIGSLLVSVAYNLFLIPHEILSSGLSGIAIMLGLITPFNTGILNFLLNLPLLILGVFKLGKRFILYTILSVVVISVGLYIIPIKQISTEPILSSLFGGVITGLGIGLIFRVSGSSGGFDILAMLLNKKKDFPLGTILSAMNGIVVLISGFIFSWDAALNTMVAIYATGKVVDTIHTKHIKLTVMIVTDKGKEMKEKLLSSVYRGITLIDGEGAYSGENRKILMTVITRYQLTDVKSLIRDIDPSAFVNITETTEVMGSFHRN</sequence>
<dbReference type="GO" id="GO:0005886">
    <property type="term" value="C:plasma membrane"/>
    <property type="evidence" value="ECO:0007669"/>
    <property type="project" value="UniProtKB-SubCell"/>
</dbReference>
<dbReference type="PANTHER" id="PTHR33545">
    <property type="entry name" value="UPF0750 MEMBRANE PROTEIN YITT-RELATED"/>
    <property type="match status" value="1"/>
</dbReference>
<proteinExistence type="predicted"/>
<keyword evidence="5 6" id="KW-0472">Membrane</keyword>
<evidence type="ECO:0000256" key="1">
    <source>
        <dbReference type="ARBA" id="ARBA00004651"/>
    </source>
</evidence>
<feature type="transmembrane region" description="Helical" evidence="6">
    <location>
        <begin position="35"/>
        <end position="58"/>
    </location>
</feature>
<dbReference type="Proteomes" id="UP000189761">
    <property type="component" value="Unassembled WGS sequence"/>
</dbReference>
<dbReference type="Pfam" id="PF02588">
    <property type="entry name" value="YitT_membrane"/>
    <property type="match status" value="1"/>
</dbReference>
<protein>
    <recommendedName>
        <fullName evidence="7">DUF2179 domain-containing protein</fullName>
    </recommendedName>
</protein>
<feature type="domain" description="DUF2179" evidence="7">
    <location>
        <begin position="210"/>
        <end position="264"/>
    </location>
</feature>
<evidence type="ECO:0000313" key="8">
    <source>
        <dbReference type="EMBL" id="OOP66995.1"/>
    </source>
</evidence>
<dbReference type="RefSeq" id="WP_058003661.1">
    <property type="nucleotide sequence ID" value="NZ_CP065424.1"/>
</dbReference>
<evidence type="ECO:0000256" key="3">
    <source>
        <dbReference type="ARBA" id="ARBA00022692"/>
    </source>
</evidence>
<dbReference type="InterPro" id="IPR051461">
    <property type="entry name" value="UPF0750_membrane"/>
</dbReference>
<keyword evidence="3 6" id="KW-0812">Transmembrane</keyword>
<gene>
    <name evidence="8" type="ORF">BWZ43_17980</name>
</gene>
<accession>A0A8E2I9W5</accession>
<feature type="transmembrane region" description="Helical" evidence="6">
    <location>
        <begin position="70"/>
        <end position="88"/>
    </location>
</feature>
<name>A0A8E2I9W5_9BACI</name>
<dbReference type="EMBL" id="MTLA01000242">
    <property type="protein sequence ID" value="OOP66995.1"/>
    <property type="molecule type" value="Genomic_DNA"/>
</dbReference>
<dbReference type="AlphaFoldDB" id="A0A8E2I9W5"/>
<organism evidence="8 9">
    <name type="scientific">Heyndrickxia oleronia</name>
    <dbReference type="NCBI Taxonomy" id="38875"/>
    <lineage>
        <taxon>Bacteria</taxon>
        <taxon>Bacillati</taxon>
        <taxon>Bacillota</taxon>
        <taxon>Bacilli</taxon>
        <taxon>Bacillales</taxon>
        <taxon>Bacillaceae</taxon>
        <taxon>Heyndrickxia</taxon>
    </lineage>
</organism>
<dbReference type="Pfam" id="PF10035">
    <property type="entry name" value="DUF2179"/>
    <property type="match status" value="1"/>
</dbReference>
<dbReference type="Gene3D" id="3.30.70.120">
    <property type="match status" value="1"/>
</dbReference>
<evidence type="ECO:0000256" key="2">
    <source>
        <dbReference type="ARBA" id="ARBA00022475"/>
    </source>
</evidence>
<evidence type="ECO:0000256" key="4">
    <source>
        <dbReference type="ARBA" id="ARBA00022989"/>
    </source>
</evidence>
<feature type="transmembrane region" description="Helical" evidence="6">
    <location>
        <begin position="138"/>
        <end position="161"/>
    </location>
</feature>
<feature type="transmembrane region" description="Helical" evidence="6">
    <location>
        <begin position="100"/>
        <end position="118"/>
    </location>
</feature>
<dbReference type="InterPro" id="IPR003740">
    <property type="entry name" value="YitT"/>
</dbReference>
<evidence type="ECO:0000313" key="9">
    <source>
        <dbReference type="Proteomes" id="UP000189761"/>
    </source>
</evidence>